<dbReference type="Pfam" id="PF15428">
    <property type="entry name" value="Imm26"/>
    <property type="match status" value="1"/>
</dbReference>
<keyword evidence="2" id="KW-1185">Reference proteome</keyword>
<protein>
    <submittedName>
        <fullName evidence="1">Uncharacterized protein</fullName>
    </submittedName>
</protein>
<dbReference type="RefSeq" id="WP_158664868.1">
    <property type="nucleotide sequence ID" value="NZ_JABWRS010000050.1"/>
</dbReference>
<name>A0ABR6VEP4_9PSED</name>
<accession>A0ABR6VEP4</accession>
<sequence>MNKSITPGDFFCIPALSEMDGKGFVMARYIGAVSGNAGYLIEVFKKFYKALPADIGEVDTSERLFRPVLCSFNFPEIPRWRVVFHDPDYDRSKSGYQDIVLEFVPYLWVGGEKQPKGIKSEGKGFERSICWRTLHLIFRVNAHLAGRFESDEPYDYHKLNAAERVDAPDAVSDVIALAESVEANLAKQFSVWKKKVKG</sequence>
<dbReference type="Proteomes" id="UP000628086">
    <property type="component" value="Unassembled WGS sequence"/>
</dbReference>
<comment type="caution">
    <text evidence="1">The sequence shown here is derived from an EMBL/GenBank/DDBJ whole genome shotgun (WGS) entry which is preliminary data.</text>
</comment>
<gene>
    <name evidence="1" type="ORF">HU747_25505</name>
</gene>
<reference evidence="1 2" key="1">
    <citation type="journal article" date="2020" name="Microorganisms">
        <title>Reliable Identification of Environmental Pseudomonas Isolates Using the rpoD Gene.</title>
        <authorList>
            <consortium name="The Broad Institute Genome Sequencing Platform"/>
            <person name="Girard L."/>
            <person name="Lood C."/>
            <person name="Rokni-Zadeh H."/>
            <person name="van Noort V."/>
            <person name="Lavigne R."/>
            <person name="De Mot R."/>
        </authorList>
    </citation>
    <scope>NUCLEOTIDE SEQUENCE [LARGE SCALE GENOMIC DNA]</scope>
    <source>
        <strain evidence="1 2">RW7P2</strain>
    </source>
</reference>
<organism evidence="1 2">
    <name type="scientific">Pseudomonas taiwanensis</name>
    <dbReference type="NCBI Taxonomy" id="470150"/>
    <lineage>
        <taxon>Bacteria</taxon>
        <taxon>Pseudomonadati</taxon>
        <taxon>Pseudomonadota</taxon>
        <taxon>Gammaproteobacteria</taxon>
        <taxon>Pseudomonadales</taxon>
        <taxon>Pseudomonadaceae</taxon>
        <taxon>Pseudomonas</taxon>
    </lineage>
</organism>
<evidence type="ECO:0000313" key="1">
    <source>
        <dbReference type="EMBL" id="MBC3478937.1"/>
    </source>
</evidence>
<evidence type="ECO:0000313" key="2">
    <source>
        <dbReference type="Proteomes" id="UP000628086"/>
    </source>
</evidence>
<dbReference type="EMBL" id="JABWRS010000050">
    <property type="protein sequence ID" value="MBC3478937.1"/>
    <property type="molecule type" value="Genomic_DNA"/>
</dbReference>
<proteinExistence type="predicted"/>
<dbReference type="InterPro" id="IPR029278">
    <property type="entry name" value="Imm26"/>
</dbReference>